<protein>
    <recommendedName>
        <fullName evidence="2">Guanosine-5'-triphosphate,3'-diphosphate pyrophosphatase</fullName>
        <ecNumber evidence="2">3.6.1.40</ecNumber>
    </recommendedName>
    <alternativeName>
        <fullName evidence="2">Guanosine pentaphosphate phosphohydrolase</fullName>
    </alternativeName>
    <alternativeName>
        <fullName evidence="2">pppGpp-5'-phosphohydrolase</fullName>
    </alternativeName>
</protein>
<comment type="similarity">
    <text evidence="2">Belongs to the GppA/Ppx family. GppA subfamily.</text>
</comment>
<dbReference type="EC" id="3.6.1.40" evidence="2"/>
<evidence type="ECO:0000256" key="1">
    <source>
        <dbReference type="ARBA" id="ARBA00022801"/>
    </source>
</evidence>
<feature type="domain" description="Ppx/GppA phosphatase C-terminal" evidence="4">
    <location>
        <begin position="309"/>
        <end position="482"/>
    </location>
</feature>
<dbReference type="EMBL" id="SHLY01000008">
    <property type="protein sequence ID" value="TAA40994.1"/>
    <property type="molecule type" value="Genomic_DNA"/>
</dbReference>
<evidence type="ECO:0000259" key="3">
    <source>
        <dbReference type="Pfam" id="PF02541"/>
    </source>
</evidence>
<organism evidence="5 6">
    <name type="scientific">Corallincola spongiicola</name>
    <dbReference type="NCBI Taxonomy" id="2520508"/>
    <lineage>
        <taxon>Bacteria</taxon>
        <taxon>Pseudomonadati</taxon>
        <taxon>Pseudomonadota</taxon>
        <taxon>Gammaproteobacteria</taxon>
        <taxon>Alteromonadales</taxon>
        <taxon>Psychromonadaceae</taxon>
        <taxon>Corallincola</taxon>
    </lineage>
</organism>
<dbReference type="Gene3D" id="3.30.420.150">
    <property type="entry name" value="Exopolyphosphatase. Domain 2"/>
    <property type="match status" value="1"/>
</dbReference>
<feature type="domain" description="Ppx/GppA phosphatase N-terminal" evidence="3">
    <location>
        <begin position="22"/>
        <end position="302"/>
    </location>
</feature>
<comment type="function">
    <text evidence="2">Catalyzes the conversion of pppGpp to ppGpp. Guanosine pentaphosphate (pppGpp) is a cytoplasmic signaling molecule which together with ppGpp controls the 'stringent response', an adaptive process that allows bacteria to respond to amino acid starvation, resulting in the coordinated regulation of numerous cellular activities.</text>
</comment>
<dbReference type="HAMAP" id="MF_01550">
    <property type="entry name" value="GppA"/>
    <property type="match status" value="1"/>
</dbReference>
<dbReference type="InterPro" id="IPR050273">
    <property type="entry name" value="GppA/Ppx_hydrolase"/>
</dbReference>
<dbReference type="InterPro" id="IPR003695">
    <property type="entry name" value="Ppx_GppA_N"/>
</dbReference>
<evidence type="ECO:0000313" key="6">
    <source>
        <dbReference type="Proteomes" id="UP000292544"/>
    </source>
</evidence>
<keyword evidence="6" id="KW-1185">Reference proteome</keyword>
<gene>
    <name evidence="2 5" type="primary">gppA</name>
    <name evidence="5" type="ORF">EXY25_16960</name>
</gene>
<dbReference type="InterPro" id="IPR030673">
    <property type="entry name" value="PyroPPase_GppA_Ppx"/>
</dbReference>
<dbReference type="RefSeq" id="WP_130567792.1">
    <property type="nucleotide sequence ID" value="NZ_SHLY01000008.1"/>
</dbReference>
<sequence length="501" mass="54654">MNSSPNQLYAAIDLGSNSFHMLVVRVVAGSVQVLAKIKRKVRLASGLDTQNQLSEEAMIRGWDCLRLFAERLQDIPAKNIRIVGTATLRVAANVEQFIATAEQILDHPIQIITGEQEAETIYQGVAHTSSGSGNQLVIDIGGASTELIVGQQYEPHILHSLNMGCVLFRERYFAGGQLQQSNFDAAISAAEALVAPLVVDYCAYGWQRCVGASGTVQALQEVLLAQGYDERITLPKLQQMMAQAVACGQLQALNIVGLSEERKPVFVSGLAILIALFRKFGIEQMTTSGGALREGIVYEMLGEQRQENVRQRTLAGLKQQFRIDQPHATRVSELALALCQQVAAPWQLEDIELNELLASAAQLNEIGLLIGYQNAQQHAKYIIENATLPGFSNSQKLLLASLLGQYQGPLDSACYEQLTGIEPTTAMRLTRLLRLAIIFCGRRQDSSVPELILTAEGETLSLQLSQPWLNSHPLVSSELQQEACYTLKIGGELKLTAATGS</sequence>
<comment type="caution">
    <text evidence="5">The sequence shown here is derived from an EMBL/GenBank/DDBJ whole genome shotgun (WGS) entry which is preliminary data.</text>
</comment>
<dbReference type="SUPFAM" id="SSF109604">
    <property type="entry name" value="HD-domain/PDEase-like"/>
    <property type="match status" value="1"/>
</dbReference>
<dbReference type="Gene3D" id="3.30.420.40">
    <property type="match status" value="1"/>
</dbReference>
<dbReference type="Gene3D" id="1.10.3210.10">
    <property type="entry name" value="Hypothetical protein af1432"/>
    <property type="match status" value="1"/>
</dbReference>
<proteinExistence type="inferred from homology"/>
<comment type="pathway">
    <text evidence="2">Purine metabolism; ppGpp biosynthesis; ppGpp from GTP: step 2/2.</text>
</comment>
<dbReference type="PANTHER" id="PTHR30005">
    <property type="entry name" value="EXOPOLYPHOSPHATASE"/>
    <property type="match status" value="1"/>
</dbReference>
<evidence type="ECO:0000259" key="4">
    <source>
        <dbReference type="Pfam" id="PF21447"/>
    </source>
</evidence>
<dbReference type="Pfam" id="PF02541">
    <property type="entry name" value="Ppx-GppA"/>
    <property type="match status" value="1"/>
</dbReference>
<name>A0ABY1WKZ0_9GAMM</name>
<dbReference type="SUPFAM" id="SSF53067">
    <property type="entry name" value="Actin-like ATPase domain"/>
    <property type="match status" value="2"/>
</dbReference>
<dbReference type="NCBIfam" id="NF008260">
    <property type="entry name" value="PRK11031.1"/>
    <property type="match status" value="1"/>
</dbReference>
<accession>A0ABY1WKZ0</accession>
<dbReference type="Proteomes" id="UP000292544">
    <property type="component" value="Unassembled WGS sequence"/>
</dbReference>
<evidence type="ECO:0000256" key="2">
    <source>
        <dbReference type="HAMAP-Rule" id="MF_01550"/>
    </source>
</evidence>
<comment type="catalytic activity">
    <reaction evidence="2">
        <text>guanosine 3'-diphosphate 5'-triphosphate + H2O = guanosine 3',5'-bis(diphosphate) + phosphate + H(+)</text>
        <dbReference type="Rhea" id="RHEA:13073"/>
        <dbReference type="ChEBI" id="CHEBI:15377"/>
        <dbReference type="ChEBI" id="CHEBI:15378"/>
        <dbReference type="ChEBI" id="CHEBI:43474"/>
        <dbReference type="ChEBI" id="CHEBI:77828"/>
        <dbReference type="ChEBI" id="CHEBI:142410"/>
        <dbReference type="EC" id="3.6.1.40"/>
    </reaction>
</comment>
<evidence type="ECO:0000313" key="5">
    <source>
        <dbReference type="EMBL" id="TAA40994.1"/>
    </source>
</evidence>
<reference evidence="6" key="1">
    <citation type="submission" date="2019-02" db="EMBL/GenBank/DDBJ databases">
        <title>Draft genome sequence of Muricauda sp. 176CP4-71.</title>
        <authorList>
            <person name="Park J.-S."/>
        </authorList>
    </citation>
    <scope>NUCLEOTIDE SEQUENCE [LARGE SCALE GENOMIC DNA]</scope>
    <source>
        <strain evidence="6">176GS2-150</strain>
    </source>
</reference>
<dbReference type="PANTHER" id="PTHR30005:SF0">
    <property type="entry name" value="RETROGRADE REGULATION PROTEIN 2"/>
    <property type="match status" value="1"/>
</dbReference>
<dbReference type="InterPro" id="IPR048950">
    <property type="entry name" value="Ppx_GppA_C"/>
</dbReference>
<dbReference type="PIRSF" id="PIRSF001267">
    <property type="entry name" value="Pyrophosphatase_GppA_Ppx"/>
    <property type="match status" value="1"/>
</dbReference>
<dbReference type="InterPro" id="IPR023709">
    <property type="entry name" value="Guo-5TP_3DP_PyrP"/>
</dbReference>
<dbReference type="InterPro" id="IPR043129">
    <property type="entry name" value="ATPase_NBD"/>
</dbReference>
<dbReference type="Pfam" id="PF21447">
    <property type="entry name" value="Ppx-GppA_III"/>
    <property type="match status" value="1"/>
</dbReference>
<keyword evidence="1 2" id="KW-0378">Hydrolase</keyword>
<dbReference type="GO" id="GO:0008894">
    <property type="term" value="F:guanosine-5'-triphosphate,3'-diphosphate diphosphatase activity"/>
    <property type="evidence" value="ECO:0007669"/>
    <property type="project" value="UniProtKB-EC"/>
</dbReference>